<keyword evidence="8" id="KW-1015">Disulfide bond</keyword>
<dbReference type="PANTHER" id="PTHR11177:SF360">
    <property type="entry name" value="CHITINASE 4-RELATED"/>
    <property type="match status" value="1"/>
</dbReference>
<dbReference type="SMART" id="SM00494">
    <property type="entry name" value="ChtBD2"/>
    <property type="match status" value="1"/>
</dbReference>
<dbReference type="GeneID" id="117571588"/>
<gene>
    <name evidence="17" type="primary">LOC117571588</name>
</gene>
<keyword evidence="10 12" id="KW-0326">Glycosidase</keyword>
<dbReference type="PROSITE" id="PS51910">
    <property type="entry name" value="GH18_2"/>
    <property type="match status" value="1"/>
</dbReference>
<feature type="chain" id="PRO_5028295243" description="chitinase" evidence="13">
    <location>
        <begin position="18"/>
        <end position="465"/>
    </location>
</feature>
<keyword evidence="5 13" id="KW-0732">Signal</keyword>
<dbReference type="InterPro" id="IPR050314">
    <property type="entry name" value="Glycosyl_Hydrlase_18"/>
</dbReference>
<sequence>MWLQLAVFIGLVFISNAADSDSKKHVVCYVGTWAVYRPNEGSFSVDNIDPFLCTHLVYAFMGIKESGELRIIDPYLDLEDNGGKGNIKKFNALKLKNPTLKTLMAVGGWNEGSKRFSIVASDPEKRALFIEQVTEFLQHHGFDGLDLDWEYPGQRHNLTNTNDRANYITFLKELKEGLNPFGYLLTAAVGSAKFSAEQSYDIPAILPYLDLINVMAYDMHGPWDTTVGINAPLYAGPNDKTPREKQLNVDAAIKYWLDAGAPPEKLILGVPFYGRTFTLTLAENHQPGAAHIGRGIAGRYSREPGVLGYNELCRLMEQELWSQEWETEQQVPYAYNDRRWVGYENEQSLMLKAQYAMDKQLGGVMVWSLESDDFRGNCGNNSYPLLKQINRVLFGRETPTGLKAEPQAEEEEYRCPGDVGYVRDEKNCSRFYYCYEGATFKFDCPAGLRYDYNSSNCNYAELVKC</sequence>
<dbReference type="Gene3D" id="3.20.20.80">
    <property type="entry name" value="Glycosidases"/>
    <property type="match status" value="1"/>
</dbReference>
<dbReference type="PANTHER" id="PTHR11177">
    <property type="entry name" value="CHITINASE"/>
    <property type="match status" value="1"/>
</dbReference>
<dbReference type="FunFam" id="3.10.50.10:FF:000004">
    <property type="entry name" value="Chitinase 5"/>
    <property type="match status" value="1"/>
</dbReference>
<evidence type="ECO:0000256" key="1">
    <source>
        <dbReference type="ARBA" id="ARBA00000822"/>
    </source>
</evidence>
<dbReference type="Gene3D" id="3.10.50.10">
    <property type="match status" value="1"/>
</dbReference>
<comment type="catalytic activity">
    <reaction evidence="1">
        <text>Random endo-hydrolysis of N-acetyl-beta-D-glucosaminide (1-&gt;4)-beta-linkages in chitin and chitodextrins.</text>
        <dbReference type="EC" id="3.2.1.14"/>
    </reaction>
</comment>
<dbReference type="PROSITE" id="PS01095">
    <property type="entry name" value="GH18_1"/>
    <property type="match status" value="1"/>
</dbReference>
<dbReference type="InterPro" id="IPR001223">
    <property type="entry name" value="Glyco_hydro18_cat"/>
</dbReference>
<feature type="signal peptide" evidence="13">
    <location>
        <begin position="1"/>
        <end position="17"/>
    </location>
</feature>
<organism evidence="16 17">
    <name type="scientific">Drosophila albomicans</name>
    <name type="common">Fruit fly</name>
    <dbReference type="NCBI Taxonomy" id="7291"/>
    <lineage>
        <taxon>Eukaryota</taxon>
        <taxon>Metazoa</taxon>
        <taxon>Ecdysozoa</taxon>
        <taxon>Arthropoda</taxon>
        <taxon>Hexapoda</taxon>
        <taxon>Insecta</taxon>
        <taxon>Pterygota</taxon>
        <taxon>Neoptera</taxon>
        <taxon>Endopterygota</taxon>
        <taxon>Diptera</taxon>
        <taxon>Brachycera</taxon>
        <taxon>Muscomorpha</taxon>
        <taxon>Ephydroidea</taxon>
        <taxon>Drosophilidae</taxon>
        <taxon>Drosophila</taxon>
    </lineage>
</organism>
<dbReference type="Proteomes" id="UP000515160">
    <property type="component" value="Chromosome 3"/>
</dbReference>
<reference evidence="17" key="1">
    <citation type="submission" date="2025-08" db="UniProtKB">
        <authorList>
            <consortium name="RefSeq"/>
        </authorList>
    </citation>
    <scope>IDENTIFICATION</scope>
    <source>
        <strain evidence="17">15112-1751.03</strain>
        <tissue evidence="17">Whole Adult</tissue>
    </source>
</reference>
<dbReference type="GO" id="GO:0005576">
    <property type="term" value="C:extracellular region"/>
    <property type="evidence" value="ECO:0007669"/>
    <property type="project" value="InterPro"/>
</dbReference>
<dbReference type="OrthoDB" id="73875at2759"/>
<feature type="domain" description="Chitin-binding type-2" evidence="14">
    <location>
        <begin position="412"/>
        <end position="465"/>
    </location>
</feature>
<evidence type="ECO:0000256" key="12">
    <source>
        <dbReference type="RuleBase" id="RU000489"/>
    </source>
</evidence>
<dbReference type="InterPro" id="IPR011583">
    <property type="entry name" value="Chitinase_II/V-like_cat"/>
</dbReference>
<dbReference type="InterPro" id="IPR001579">
    <property type="entry name" value="Glyco_hydro_18_chit_AS"/>
</dbReference>
<dbReference type="InterPro" id="IPR029070">
    <property type="entry name" value="Chitinase_insertion_sf"/>
</dbReference>
<dbReference type="InterPro" id="IPR017853">
    <property type="entry name" value="GH"/>
</dbReference>
<dbReference type="SUPFAM" id="SSF54556">
    <property type="entry name" value="Chitinase insertion domain"/>
    <property type="match status" value="1"/>
</dbReference>
<accession>A0A6P8XAL9</accession>
<dbReference type="GO" id="GO:0008061">
    <property type="term" value="F:chitin binding"/>
    <property type="evidence" value="ECO:0007669"/>
    <property type="project" value="UniProtKB-KW"/>
</dbReference>
<evidence type="ECO:0000256" key="6">
    <source>
        <dbReference type="ARBA" id="ARBA00022801"/>
    </source>
</evidence>
<dbReference type="SUPFAM" id="SSF57625">
    <property type="entry name" value="Invertebrate chitin-binding proteins"/>
    <property type="match status" value="1"/>
</dbReference>
<dbReference type="RefSeq" id="XP_034109694.1">
    <property type="nucleotide sequence ID" value="XM_034253803.2"/>
</dbReference>
<dbReference type="Pfam" id="PF01607">
    <property type="entry name" value="CBM_14"/>
    <property type="match status" value="1"/>
</dbReference>
<keyword evidence="11" id="KW-0624">Polysaccharide degradation</keyword>
<evidence type="ECO:0000256" key="4">
    <source>
        <dbReference type="ARBA" id="ARBA00022669"/>
    </source>
</evidence>
<dbReference type="SUPFAM" id="SSF51445">
    <property type="entry name" value="(Trans)glycosidases"/>
    <property type="match status" value="1"/>
</dbReference>
<dbReference type="Gene3D" id="2.170.140.10">
    <property type="entry name" value="Chitin binding domain"/>
    <property type="match status" value="1"/>
</dbReference>
<evidence type="ECO:0000256" key="9">
    <source>
        <dbReference type="ARBA" id="ARBA00023277"/>
    </source>
</evidence>
<keyword evidence="16" id="KW-1185">Reference proteome</keyword>
<dbReference type="GO" id="GO:0008843">
    <property type="term" value="F:endochitinase activity"/>
    <property type="evidence" value="ECO:0007669"/>
    <property type="project" value="UniProtKB-EC"/>
</dbReference>
<evidence type="ECO:0000256" key="3">
    <source>
        <dbReference type="ARBA" id="ARBA00012729"/>
    </source>
</evidence>
<feature type="domain" description="GH18" evidence="15">
    <location>
        <begin position="24"/>
        <end position="396"/>
    </location>
</feature>
<evidence type="ECO:0000259" key="15">
    <source>
        <dbReference type="PROSITE" id="PS51910"/>
    </source>
</evidence>
<evidence type="ECO:0000259" key="14">
    <source>
        <dbReference type="PROSITE" id="PS50940"/>
    </source>
</evidence>
<evidence type="ECO:0000256" key="8">
    <source>
        <dbReference type="ARBA" id="ARBA00023157"/>
    </source>
</evidence>
<evidence type="ECO:0000256" key="5">
    <source>
        <dbReference type="ARBA" id="ARBA00022729"/>
    </source>
</evidence>
<evidence type="ECO:0000313" key="17">
    <source>
        <dbReference type="RefSeq" id="XP_034109694.1"/>
    </source>
</evidence>
<keyword evidence="9" id="KW-0119">Carbohydrate metabolism</keyword>
<evidence type="ECO:0000256" key="11">
    <source>
        <dbReference type="ARBA" id="ARBA00023326"/>
    </source>
</evidence>
<dbReference type="GO" id="GO:0006032">
    <property type="term" value="P:chitin catabolic process"/>
    <property type="evidence" value="ECO:0007669"/>
    <property type="project" value="UniProtKB-KW"/>
</dbReference>
<dbReference type="GO" id="GO:0000272">
    <property type="term" value="P:polysaccharide catabolic process"/>
    <property type="evidence" value="ECO:0007669"/>
    <property type="project" value="UniProtKB-KW"/>
</dbReference>
<evidence type="ECO:0000256" key="13">
    <source>
        <dbReference type="SAM" id="SignalP"/>
    </source>
</evidence>
<keyword evidence="4" id="KW-0147">Chitin-binding</keyword>
<keyword evidence="6 12" id="KW-0378">Hydrolase</keyword>
<name>A0A6P8XAL9_DROAB</name>
<dbReference type="CDD" id="cd02872">
    <property type="entry name" value="GH18_chitolectin_chitotriosidase"/>
    <property type="match status" value="1"/>
</dbReference>
<evidence type="ECO:0000313" key="16">
    <source>
        <dbReference type="Proteomes" id="UP000515160"/>
    </source>
</evidence>
<dbReference type="InterPro" id="IPR036508">
    <property type="entry name" value="Chitin-bd_dom_sf"/>
</dbReference>
<proteinExistence type="inferred from homology"/>
<evidence type="ECO:0000256" key="7">
    <source>
        <dbReference type="ARBA" id="ARBA00023024"/>
    </source>
</evidence>
<dbReference type="AlphaFoldDB" id="A0A6P8XAL9"/>
<dbReference type="EC" id="3.2.1.14" evidence="3"/>
<evidence type="ECO:0000256" key="10">
    <source>
        <dbReference type="ARBA" id="ARBA00023295"/>
    </source>
</evidence>
<dbReference type="PROSITE" id="PS50940">
    <property type="entry name" value="CHIT_BIND_II"/>
    <property type="match status" value="1"/>
</dbReference>
<protein>
    <recommendedName>
        <fullName evidence="3">chitinase</fullName>
        <ecNumber evidence="3">3.2.1.14</ecNumber>
    </recommendedName>
</protein>
<comment type="similarity">
    <text evidence="2">Belongs to the glycosyl hydrolase 18 family. Chitinase class II subfamily.</text>
</comment>
<evidence type="ECO:0000256" key="2">
    <source>
        <dbReference type="ARBA" id="ARBA00009121"/>
    </source>
</evidence>
<dbReference type="InterPro" id="IPR002557">
    <property type="entry name" value="Chitin-bd_dom"/>
</dbReference>
<keyword evidence="7" id="KW-0146">Chitin degradation</keyword>
<dbReference type="Pfam" id="PF00704">
    <property type="entry name" value="Glyco_hydro_18"/>
    <property type="match status" value="1"/>
</dbReference>
<dbReference type="SMART" id="SM00636">
    <property type="entry name" value="Glyco_18"/>
    <property type="match status" value="1"/>
</dbReference>